<organism evidence="2 3">
    <name type="scientific">Arachis duranensis</name>
    <name type="common">Wild peanut</name>
    <dbReference type="NCBI Taxonomy" id="130453"/>
    <lineage>
        <taxon>Eukaryota</taxon>
        <taxon>Viridiplantae</taxon>
        <taxon>Streptophyta</taxon>
        <taxon>Embryophyta</taxon>
        <taxon>Tracheophyta</taxon>
        <taxon>Spermatophyta</taxon>
        <taxon>Magnoliopsida</taxon>
        <taxon>eudicotyledons</taxon>
        <taxon>Gunneridae</taxon>
        <taxon>Pentapetalae</taxon>
        <taxon>rosids</taxon>
        <taxon>fabids</taxon>
        <taxon>Fabales</taxon>
        <taxon>Fabaceae</taxon>
        <taxon>Papilionoideae</taxon>
        <taxon>50 kb inversion clade</taxon>
        <taxon>dalbergioids sensu lato</taxon>
        <taxon>Dalbergieae</taxon>
        <taxon>Pterocarpus clade</taxon>
        <taxon>Arachis</taxon>
    </lineage>
</organism>
<gene>
    <name evidence="3" type="primary">LOC110281470</name>
</gene>
<evidence type="ECO:0000256" key="1">
    <source>
        <dbReference type="SAM" id="MobiDB-lite"/>
    </source>
</evidence>
<dbReference type="PANTHER" id="PTHR11439">
    <property type="entry name" value="GAG-POL-RELATED RETROTRANSPOSON"/>
    <property type="match status" value="1"/>
</dbReference>
<dbReference type="Proteomes" id="UP000515211">
    <property type="component" value="Chromosome 5"/>
</dbReference>
<dbReference type="AlphaFoldDB" id="A0A6P5NRE1"/>
<evidence type="ECO:0000313" key="3">
    <source>
        <dbReference type="RefSeq" id="XP_020999414.1"/>
    </source>
</evidence>
<proteinExistence type="predicted"/>
<dbReference type="RefSeq" id="XP_020999414.1">
    <property type="nucleotide sequence ID" value="XM_021143755.1"/>
</dbReference>
<dbReference type="GeneID" id="110281470"/>
<protein>
    <submittedName>
        <fullName evidence="3">Uncharacterized mitochondrial protein AtMg00810-like</fullName>
    </submittedName>
</protein>
<sequence length="204" mass="22734">MGNGAPREYGNAGNGNRDNYPPTAEIGTEMGINSGGGDEKQEDLLYKAGMPNAKPMPTPLTSSLKFSSHGGEPFSKPALYRSLVGGLRYATITRPEISYAVNKVSQFMHCPLETHWKAAKQILRYLARTVHHDLRFQKSKDCRLYRFCDSDWGSDVDDRKSTSEFCVYLGLNLVSWSNRKQPVVFKSSTEAEYRSLAAGLTEII</sequence>
<keyword evidence="2" id="KW-1185">Reference proteome</keyword>
<accession>A0A6P5NRE1</accession>
<name>A0A6P5NRE1_ARADU</name>
<dbReference type="KEGG" id="adu:110281470"/>
<evidence type="ECO:0000313" key="2">
    <source>
        <dbReference type="Proteomes" id="UP000515211"/>
    </source>
</evidence>
<dbReference type="CDD" id="cd09272">
    <property type="entry name" value="RNase_HI_RT_Ty1"/>
    <property type="match status" value="1"/>
</dbReference>
<dbReference type="PANTHER" id="PTHR11439:SF500">
    <property type="entry name" value="RNA-DIRECTED DNA POLYMERASE"/>
    <property type="match status" value="1"/>
</dbReference>
<reference evidence="3" key="2">
    <citation type="submission" date="2025-08" db="UniProtKB">
        <authorList>
            <consortium name="RefSeq"/>
        </authorList>
    </citation>
    <scope>IDENTIFICATION</scope>
    <source>
        <tissue evidence="3">Whole plant</tissue>
    </source>
</reference>
<feature type="region of interest" description="Disordered" evidence="1">
    <location>
        <begin position="1"/>
        <end position="40"/>
    </location>
</feature>
<reference evidence="2" key="1">
    <citation type="journal article" date="2016" name="Nat. Genet.">
        <title>The genome sequences of Arachis duranensis and Arachis ipaensis, the diploid ancestors of cultivated peanut.</title>
        <authorList>
            <person name="Bertioli D.J."/>
            <person name="Cannon S.B."/>
            <person name="Froenicke L."/>
            <person name="Huang G."/>
            <person name="Farmer A.D."/>
            <person name="Cannon E.K."/>
            <person name="Liu X."/>
            <person name="Gao D."/>
            <person name="Clevenger J."/>
            <person name="Dash S."/>
            <person name="Ren L."/>
            <person name="Moretzsohn M.C."/>
            <person name="Shirasawa K."/>
            <person name="Huang W."/>
            <person name="Vidigal B."/>
            <person name="Abernathy B."/>
            <person name="Chu Y."/>
            <person name="Niederhuth C.E."/>
            <person name="Umale P."/>
            <person name="Araujo A.C."/>
            <person name="Kozik A."/>
            <person name="Kim K.D."/>
            <person name="Burow M.D."/>
            <person name="Varshney R.K."/>
            <person name="Wang X."/>
            <person name="Zhang X."/>
            <person name="Barkley N."/>
            <person name="Guimaraes P.M."/>
            <person name="Isobe S."/>
            <person name="Guo B."/>
            <person name="Liao B."/>
            <person name="Stalker H.T."/>
            <person name="Schmitz R.J."/>
            <person name="Scheffler B.E."/>
            <person name="Leal-Bertioli S.C."/>
            <person name="Xun X."/>
            <person name="Jackson S.A."/>
            <person name="Michelmore R."/>
            <person name="Ozias-Akins P."/>
        </authorList>
    </citation>
    <scope>NUCLEOTIDE SEQUENCE [LARGE SCALE GENOMIC DNA]</scope>
    <source>
        <strain evidence="2">cv. V14167</strain>
    </source>
</reference>